<evidence type="ECO:0000313" key="2">
    <source>
        <dbReference type="Proteomes" id="UP000663193"/>
    </source>
</evidence>
<dbReference type="Proteomes" id="UP000663193">
    <property type="component" value="Chromosome 10"/>
</dbReference>
<evidence type="ECO:0000313" key="1">
    <source>
        <dbReference type="EMBL" id="QRD00025.1"/>
    </source>
</evidence>
<reference evidence="2" key="1">
    <citation type="journal article" date="2021" name="BMC Genomics">
        <title>Chromosome-level genome assembly and manually-curated proteome of model necrotroph Parastagonospora nodorum Sn15 reveals a genome-wide trove of candidate effector homologs, and redundancy of virulence-related functions within an accessory chromosome.</title>
        <authorList>
            <person name="Bertazzoni S."/>
            <person name="Jones D.A.B."/>
            <person name="Phan H.T."/>
            <person name="Tan K.-C."/>
            <person name="Hane J.K."/>
        </authorList>
    </citation>
    <scope>NUCLEOTIDE SEQUENCE [LARGE SCALE GENOMIC DNA]</scope>
    <source>
        <strain evidence="2">SN15 / ATCC MYA-4574 / FGSC 10173)</strain>
    </source>
</reference>
<name>A0A7U2FBP7_PHANO</name>
<accession>A0A7U2FBP7</accession>
<keyword evidence="2" id="KW-1185">Reference proteome</keyword>
<protein>
    <submittedName>
        <fullName evidence="1">Uncharacterized protein</fullName>
    </submittedName>
</protein>
<dbReference type="VEuPathDB" id="FungiDB:JI435_414410"/>
<gene>
    <name evidence="1" type="ORF">JI435_414410</name>
</gene>
<dbReference type="AlphaFoldDB" id="A0A7U2FBP7"/>
<dbReference type="EMBL" id="CP069032">
    <property type="protein sequence ID" value="QRD00025.1"/>
    <property type="molecule type" value="Genomic_DNA"/>
</dbReference>
<sequence length="74" mass="8063">MLRADSTWNAPVQLYRAIRRACCCCHPGRLPCRLSTRASQAAFAVQHLLAIGLRESRGIKIPADLHVLPAAVGI</sequence>
<proteinExistence type="predicted"/>
<organism evidence="1 2">
    <name type="scientific">Phaeosphaeria nodorum (strain SN15 / ATCC MYA-4574 / FGSC 10173)</name>
    <name type="common">Glume blotch fungus</name>
    <name type="synonym">Parastagonospora nodorum</name>
    <dbReference type="NCBI Taxonomy" id="321614"/>
    <lineage>
        <taxon>Eukaryota</taxon>
        <taxon>Fungi</taxon>
        <taxon>Dikarya</taxon>
        <taxon>Ascomycota</taxon>
        <taxon>Pezizomycotina</taxon>
        <taxon>Dothideomycetes</taxon>
        <taxon>Pleosporomycetidae</taxon>
        <taxon>Pleosporales</taxon>
        <taxon>Pleosporineae</taxon>
        <taxon>Phaeosphaeriaceae</taxon>
        <taxon>Parastagonospora</taxon>
    </lineage>
</organism>